<comment type="caution">
    <text evidence="5">The sequence shown here is derived from an EMBL/GenBank/DDBJ whole genome shotgun (WGS) entry which is preliminary data.</text>
</comment>
<proteinExistence type="predicted"/>
<dbReference type="InterPro" id="IPR031348">
    <property type="entry name" value="PigL_N"/>
</dbReference>
<evidence type="ECO:0000256" key="3">
    <source>
        <dbReference type="SAM" id="SignalP"/>
    </source>
</evidence>
<protein>
    <recommendedName>
        <fullName evidence="4">Azaphilone pigments biosynthesis cluster protein L N-terminal domain-containing protein</fullName>
    </recommendedName>
</protein>
<dbReference type="Proteomes" id="UP000295604">
    <property type="component" value="Unassembled WGS sequence"/>
</dbReference>
<feature type="signal peptide" evidence="3">
    <location>
        <begin position="1"/>
        <end position="26"/>
    </location>
</feature>
<organism evidence="5 6">
    <name type="scientific">Colletotrichum sidae</name>
    <dbReference type="NCBI Taxonomy" id="1347389"/>
    <lineage>
        <taxon>Eukaryota</taxon>
        <taxon>Fungi</taxon>
        <taxon>Dikarya</taxon>
        <taxon>Ascomycota</taxon>
        <taxon>Pezizomycotina</taxon>
        <taxon>Sordariomycetes</taxon>
        <taxon>Hypocreomycetidae</taxon>
        <taxon>Glomerellales</taxon>
        <taxon>Glomerellaceae</taxon>
        <taxon>Colletotrichum</taxon>
        <taxon>Colletotrichum orbiculare species complex</taxon>
    </lineage>
</organism>
<feature type="coiled-coil region" evidence="1">
    <location>
        <begin position="24"/>
        <end position="58"/>
    </location>
</feature>
<feature type="region of interest" description="Disordered" evidence="2">
    <location>
        <begin position="152"/>
        <end position="181"/>
    </location>
</feature>
<evidence type="ECO:0000313" key="6">
    <source>
        <dbReference type="Proteomes" id="UP000295604"/>
    </source>
</evidence>
<name>A0A4R8T9M5_9PEZI</name>
<accession>A0A4R8T9M5</accession>
<evidence type="ECO:0000256" key="1">
    <source>
        <dbReference type="SAM" id="Coils"/>
    </source>
</evidence>
<reference evidence="5 6" key="1">
    <citation type="submission" date="2018-11" db="EMBL/GenBank/DDBJ databases">
        <title>Genome sequence and assembly of Colletotrichum sidae.</title>
        <authorList>
            <person name="Gan P."/>
            <person name="Shirasu K."/>
        </authorList>
    </citation>
    <scope>NUCLEOTIDE SEQUENCE [LARGE SCALE GENOMIC DNA]</scope>
    <source>
        <strain evidence="5 6">CBS 518.97</strain>
    </source>
</reference>
<sequence length="181" mass="20047">MDPVSLSLVIAGLLPVLGKAIKQVQALYSNVNRAKESIKELMDELNALQGNLSSLNDLLESDAVKAEGIKFDKSSLLMSCSVACNVKLESLCKTLEKYAGSRTWRTTWPVLEKECRESLQTLRNFAFWIQLALSVARAPFWKIRANGRTDANSFAGSPSLTTRKDMPRQKSPEPRTPANGF</sequence>
<evidence type="ECO:0000313" key="5">
    <source>
        <dbReference type="EMBL" id="TEA14203.1"/>
    </source>
</evidence>
<dbReference type="EMBL" id="QAPF01000171">
    <property type="protein sequence ID" value="TEA14203.1"/>
    <property type="molecule type" value="Genomic_DNA"/>
</dbReference>
<keyword evidence="6" id="KW-1185">Reference proteome</keyword>
<gene>
    <name evidence="5" type="ORF">C8034_v003674</name>
</gene>
<dbReference type="AlphaFoldDB" id="A0A4R8T9M5"/>
<feature type="chain" id="PRO_5020393896" description="Azaphilone pigments biosynthesis cluster protein L N-terminal domain-containing protein" evidence="3">
    <location>
        <begin position="27"/>
        <end position="181"/>
    </location>
</feature>
<feature type="domain" description="Azaphilone pigments biosynthesis cluster protein L N-terminal" evidence="4">
    <location>
        <begin position="1"/>
        <end position="133"/>
    </location>
</feature>
<evidence type="ECO:0000256" key="2">
    <source>
        <dbReference type="SAM" id="MobiDB-lite"/>
    </source>
</evidence>
<evidence type="ECO:0000259" key="4">
    <source>
        <dbReference type="Pfam" id="PF17111"/>
    </source>
</evidence>
<feature type="compositionally biased region" description="Polar residues" evidence="2">
    <location>
        <begin position="152"/>
        <end position="161"/>
    </location>
</feature>
<dbReference type="Pfam" id="PF17111">
    <property type="entry name" value="PigL_N"/>
    <property type="match status" value="1"/>
</dbReference>
<keyword evidence="1" id="KW-0175">Coiled coil</keyword>
<feature type="compositionally biased region" description="Basic and acidic residues" evidence="2">
    <location>
        <begin position="162"/>
        <end position="173"/>
    </location>
</feature>
<keyword evidence="3" id="KW-0732">Signal</keyword>